<accession>A0A817XRG7</accession>
<dbReference type="SUPFAM" id="SSF46458">
    <property type="entry name" value="Globin-like"/>
    <property type="match status" value="1"/>
</dbReference>
<dbReference type="InterPro" id="IPR044398">
    <property type="entry name" value="Globin-sensor_dom"/>
</dbReference>
<organism evidence="3 5">
    <name type="scientific">Rotaria socialis</name>
    <dbReference type="NCBI Taxonomy" id="392032"/>
    <lineage>
        <taxon>Eukaryota</taxon>
        <taxon>Metazoa</taxon>
        <taxon>Spiralia</taxon>
        <taxon>Gnathifera</taxon>
        <taxon>Rotifera</taxon>
        <taxon>Eurotatoria</taxon>
        <taxon>Bdelloidea</taxon>
        <taxon>Philodinida</taxon>
        <taxon>Philodinidae</taxon>
        <taxon>Rotaria</taxon>
    </lineage>
</organism>
<feature type="compositionally biased region" description="Basic and acidic residues" evidence="1">
    <location>
        <begin position="175"/>
        <end position="184"/>
    </location>
</feature>
<dbReference type="EMBL" id="CAJOBR010006092">
    <property type="protein sequence ID" value="CAF4836337.1"/>
    <property type="molecule type" value="Genomic_DNA"/>
</dbReference>
<name>A0A817XRG7_9BILA</name>
<dbReference type="AlphaFoldDB" id="A0A817XRG7"/>
<dbReference type="Gene3D" id="1.10.490.10">
    <property type="entry name" value="Globins"/>
    <property type="match status" value="1"/>
</dbReference>
<evidence type="ECO:0000259" key="2">
    <source>
        <dbReference type="Pfam" id="PF11563"/>
    </source>
</evidence>
<evidence type="ECO:0000313" key="3">
    <source>
        <dbReference type="EMBL" id="CAF3371316.1"/>
    </source>
</evidence>
<dbReference type="PANTHER" id="PTHR42071:SF1">
    <property type="entry name" value="GLOBIN-SENSOR DOMAIN-CONTAINING PROTEIN"/>
    <property type="match status" value="1"/>
</dbReference>
<dbReference type="Proteomes" id="UP000663848">
    <property type="component" value="Unassembled WGS sequence"/>
</dbReference>
<feature type="compositionally biased region" description="Polar residues" evidence="1">
    <location>
        <begin position="165"/>
        <end position="174"/>
    </location>
</feature>
<gene>
    <name evidence="3" type="ORF">GRG538_LOCUS7327</name>
    <name evidence="4" type="ORF">QYT958_LOCUS26094</name>
</gene>
<reference evidence="3" key="1">
    <citation type="submission" date="2021-02" db="EMBL/GenBank/DDBJ databases">
        <authorList>
            <person name="Nowell W R."/>
        </authorList>
    </citation>
    <scope>NUCLEOTIDE SEQUENCE</scope>
</reference>
<dbReference type="GO" id="GO:0019825">
    <property type="term" value="F:oxygen binding"/>
    <property type="evidence" value="ECO:0007669"/>
    <property type="project" value="InterPro"/>
</dbReference>
<evidence type="ECO:0000256" key="1">
    <source>
        <dbReference type="SAM" id="MobiDB-lite"/>
    </source>
</evidence>
<evidence type="ECO:0000313" key="5">
    <source>
        <dbReference type="Proteomes" id="UP000663872"/>
    </source>
</evidence>
<feature type="region of interest" description="Disordered" evidence="1">
    <location>
        <begin position="165"/>
        <end position="184"/>
    </location>
</feature>
<dbReference type="EMBL" id="CAJNYT010000768">
    <property type="protein sequence ID" value="CAF3371316.1"/>
    <property type="molecule type" value="Genomic_DNA"/>
</dbReference>
<dbReference type="PANTHER" id="PTHR42071">
    <property type="entry name" value="PROTOGLOBIN DOMAIN-CONTAINING PROTEIN"/>
    <property type="match status" value="1"/>
</dbReference>
<evidence type="ECO:0000313" key="4">
    <source>
        <dbReference type="EMBL" id="CAF4836337.1"/>
    </source>
</evidence>
<sequence>MIMAQHIDNDRLQNEIHYRFDYFSKLINFTTEAVTALNTFASAALPVIPDIVDSVYRKVFQYDDTKNYFIIHNENLSLESAPVAYRRDMLSGYFKRVLLQREWANEFLAYISTVGRMHTNKSLLIEAVWSNESLGGNIKRSILLALNKVFRIQSDLFLMDYLESSQDNSSTPTTFHEKGKCICS</sequence>
<dbReference type="Proteomes" id="UP000663872">
    <property type="component" value="Unassembled WGS sequence"/>
</dbReference>
<dbReference type="GO" id="GO:0020037">
    <property type="term" value="F:heme binding"/>
    <property type="evidence" value="ECO:0007669"/>
    <property type="project" value="InterPro"/>
</dbReference>
<protein>
    <recommendedName>
        <fullName evidence="2">Globin-sensor domain-containing protein</fullName>
    </recommendedName>
</protein>
<comment type="caution">
    <text evidence="3">The sequence shown here is derived from an EMBL/GenBank/DDBJ whole genome shotgun (WGS) entry which is preliminary data.</text>
</comment>
<dbReference type="InterPro" id="IPR012292">
    <property type="entry name" value="Globin/Proto"/>
</dbReference>
<dbReference type="InterPro" id="IPR009050">
    <property type="entry name" value="Globin-like_sf"/>
</dbReference>
<feature type="domain" description="Globin-sensor" evidence="2">
    <location>
        <begin position="17"/>
        <end position="130"/>
    </location>
</feature>
<proteinExistence type="predicted"/>
<dbReference type="Pfam" id="PF11563">
    <property type="entry name" value="Protoglobin"/>
    <property type="match status" value="1"/>
</dbReference>